<keyword evidence="1" id="KW-1133">Transmembrane helix</keyword>
<evidence type="ECO:0000313" key="3">
    <source>
        <dbReference type="Proteomes" id="UP000539075"/>
    </source>
</evidence>
<evidence type="ECO:0000256" key="1">
    <source>
        <dbReference type="SAM" id="Phobius"/>
    </source>
</evidence>
<sequence length="46" mass="5356">MGNLTLNALAITVISALGLWVFYRSAKIEKKRTEEERKKRDHPKQD</sequence>
<dbReference type="Proteomes" id="UP000539075">
    <property type="component" value="Unassembled WGS sequence"/>
</dbReference>
<keyword evidence="1" id="KW-0472">Membrane</keyword>
<gene>
    <name evidence="2" type="ORF">HNQ38_000880</name>
</gene>
<protein>
    <submittedName>
        <fullName evidence="2">Uncharacterized protein</fullName>
    </submittedName>
</protein>
<name>A0A7W8BZZ7_9BACT</name>
<dbReference type="RefSeq" id="WP_183718169.1">
    <property type="nucleotide sequence ID" value="NZ_JACHGO010000002.1"/>
</dbReference>
<comment type="caution">
    <text evidence="2">The sequence shown here is derived from an EMBL/GenBank/DDBJ whole genome shotgun (WGS) entry which is preliminary data.</text>
</comment>
<keyword evidence="1" id="KW-0812">Transmembrane</keyword>
<evidence type="ECO:0000313" key="2">
    <source>
        <dbReference type="EMBL" id="MBB5142801.1"/>
    </source>
</evidence>
<proteinExistence type="predicted"/>
<dbReference type="EMBL" id="JACHGO010000002">
    <property type="protein sequence ID" value="MBB5142801.1"/>
    <property type="molecule type" value="Genomic_DNA"/>
</dbReference>
<dbReference type="AlphaFoldDB" id="A0A7W8BZZ7"/>
<accession>A0A7W8BZZ7</accession>
<reference evidence="2 3" key="1">
    <citation type="submission" date="2020-08" db="EMBL/GenBank/DDBJ databases">
        <title>Genomic Encyclopedia of Type Strains, Phase IV (KMG-IV): sequencing the most valuable type-strain genomes for metagenomic binning, comparative biology and taxonomic classification.</title>
        <authorList>
            <person name="Goeker M."/>
        </authorList>
    </citation>
    <scope>NUCLEOTIDE SEQUENCE [LARGE SCALE GENOMIC DNA]</scope>
    <source>
        <strain evidence="2 3">DSM 11275</strain>
    </source>
</reference>
<organism evidence="2 3">
    <name type="scientific">Desulfovibrio intestinalis</name>
    <dbReference type="NCBI Taxonomy" id="58621"/>
    <lineage>
        <taxon>Bacteria</taxon>
        <taxon>Pseudomonadati</taxon>
        <taxon>Thermodesulfobacteriota</taxon>
        <taxon>Desulfovibrionia</taxon>
        <taxon>Desulfovibrionales</taxon>
        <taxon>Desulfovibrionaceae</taxon>
        <taxon>Desulfovibrio</taxon>
    </lineage>
</organism>
<keyword evidence="3" id="KW-1185">Reference proteome</keyword>
<feature type="transmembrane region" description="Helical" evidence="1">
    <location>
        <begin position="6"/>
        <end position="23"/>
    </location>
</feature>